<accession>A0A137PCX6</accession>
<dbReference type="AlphaFoldDB" id="A0A137PCX6"/>
<gene>
    <name evidence="2" type="ORF">CONCODRAFT_4249</name>
</gene>
<reference evidence="2 3" key="1">
    <citation type="journal article" date="2015" name="Genome Biol. Evol.">
        <title>Phylogenomic analyses indicate that early fungi evolved digesting cell walls of algal ancestors of land plants.</title>
        <authorList>
            <person name="Chang Y."/>
            <person name="Wang S."/>
            <person name="Sekimoto S."/>
            <person name="Aerts A.L."/>
            <person name="Choi C."/>
            <person name="Clum A."/>
            <person name="LaButti K.M."/>
            <person name="Lindquist E.A."/>
            <person name="Yee Ngan C."/>
            <person name="Ohm R.A."/>
            <person name="Salamov A.A."/>
            <person name="Grigoriev I.V."/>
            <person name="Spatafora J.W."/>
            <person name="Berbee M.L."/>
        </authorList>
    </citation>
    <scope>NUCLEOTIDE SEQUENCE [LARGE SCALE GENOMIC DNA]</scope>
    <source>
        <strain evidence="2 3">NRRL 28638</strain>
    </source>
</reference>
<dbReference type="InterPro" id="IPR046714">
    <property type="entry name" value="DUF6787"/>
</dbReference>
<dbReference type="OrthoDB" id="270912at2759"/>
<feature type="domain" description="DUF6787" evidence="1">
    <location>
        <begin position="64"/>
        <end position="138"/>
    </location>
</feature>
<dbReference type="Proteomes" id="UP000070444">
    <property type="component" value="Unassembled WGS sequence"/>
</dbReference>
<proteinExistence type="predicted"/>
<dbReference type="Pfam" id="PF20584">
    <property type="entry name" value="DUF6787"/>
    <property type="match status" value="1"/>
</dbReference>
<organism evidence="2 3">
    <name type="scientific">Conidiobolus coronatus (strain ATCC 28846 / CBS 209.66 / NRRL 28638)</name>
    <name type="common">Delacroixia coronata</name>
    <dbReference type="NCBI Taxonomy" id="796925"/>
    <lineage>
        <taxon>Eukaryota</taxon>
        <taxon>Fungi</taxon>
        <taxon>Fungi incertae sedis</taxon>
        <taxon>Zoopagomycota</taxon>
        <taxon>Entomophthoromycotina</taxon>
        <taxon>Entomophthoromycetes</taxon>
        <taxon>Entomophthorales</taxon>
        <taxon>Ancylistaceae</taxon>
        <taxon>Conidiobolus</taxon>
    </lineage>
</organism>
<sequence length="158" mass="17941">MNLLNQSRVLYNKTHLFNITKNIHFKNIHLYPTKSVTQASTHASPSTHVKFTKLWWKDILTIGTVFSITGTSCLLTVKPLLNQLGVYGSMKEGPWSYRVTRLSVSVPYWCATLTVLGTAFGKGQFFKSVAKKVISRFIPKKLVKPSQQKSIPRSLQYH</sequence>
<dbReference type="EMBL" id="KQ964445">
    <property type="protein sequence ID" value="KXN72854.1"/>
    <property type="molecule type" value="Genomic_DNA"/>
</dbReference>
<evidence type="ECO:0000313" key="3">
    <source>
        <dbReference type="Proteomes" id="UP000070444"/>
    </source>
</evidence>
<evidence type="ECO:0000313" key="2">
    <source>
        <dbReference type="EMBL" id="KXN72854.1"/>
    </source>
</evidence>
<name>A0A137PCX6_CONC2</name>
<evidence type="ECO:0000259" key="1">
    <source>
        <dbReference type="Pfam" id="PF20584"/>
    </source>
</evidence>
<protein>
    <recommendedName>
        <fullName evidence="1">DUF6787 domain-containing protein</fullName>
    </recommendedName>
</protein>
<keyword evidence="3" id="KW-1185">Reference proteome</keyword>